<evidence type="ECO:0008006" key="3">
    <source>
        <dbReference type="Google" id="ProtNLM"/>
    </source>
</evidence>
<dbReference type="Pfam" id="PF01459">
    <property type="entry name" value="Porin_3"/>
    <property type="match status" value="1"/>
</dbReference>
<dbReference type="InterPro" id="IPR027246">
    <property type="entry name" value="Porin_Euk/Tom40"/>
</dbReference>
<dbReference type="GO" id="GO:0005741">
    <property type="term" value="C:mitochondrial outer membrane"/>
    <property type="evidence" value="ECO:0007669"/>
    <property type="project" value="InterPro"/>
</dbReference>
<dbReference type="AlphaFoldDB" id="A0A5B7ATX1"/>
<evidence type="ECO:0000313" key="2">
    <source>
        <dbReference type="EMBL" id="MPA58871.1"/>
    </source>
</evidence>
<organism evidence="2">
    <name type="scientific">Davidia involucrata</name>
    <name type="common">Dove tree</name>
    <dbReference type="NCBI Taxonomy" id="16924"/>
    <lineage>
        <taxon>Eukaryota</taxon>
        <taxon>Viridiplantae</taxon>
        <taxon>Streptophyta</taxon>
        <taxon>Embryophyta</taxon>
        <taxon>Tracheophyta</taxon>
        <taxon>Spermatophyta</taxon>
        <taxon>Magnoliopsida</taxon>
        <taxon>eudicotyledons</taxon>
        <taxon>Gunneridae</taxon>
        <taxon>Pentapetalae</taxon>
        <taxon>asterids</taxon>
        <taxon>Cornales</taxon>
        <taxon>Nyssaceae</taxon>
        <taxon>Davidia</taxon>
    </lineage>
</organism>
<reference evidence="2" key="1">
    <citation type="submission" date="2019-08" db="EMBL/GenBank/DDBJ databases">
        <title>Reference gene set and small RNA set construction with multiple tissues from Davidia involucrata Baill.</title>
        <authorList>
            <person name="Yang H."/>
            <person name="Zhou C."/>
            <person name="Li G."/>
            <person name="Wang J."/>
            <person name="Gao P."/>
            <person name="Wang M."/>
            <person name="Wang R."/>
            <person name="Zhao Y."/>
        </authorList>
    </citation>
    <scope>NUCLEOTIDE SEQUENCE</scope>
    <source>
        <tissue evidence="2">Mixed with DoveR01_LX</tissue>
    </source>
</reference>
<gene>
    <name evidence="2" type="ORF">Din_028312</name>
</gene>
<sequence>MSKRPGIYSDIGKKAGDLLYQDYTQEPPIHFHYKFLDWSFKLSCQIKELVPPGFVTAFKFFIPYQSSNKVQLQYLHNYFGVATGINLTTKPQVNLSGVIGSSLFSIGTELSFDSATGAFTNCNAGLSFNSAIHIAALTLNDRFDTLNFSCYRSVNSLTNTAVAAEVAHGFLSNETILTLGIQHALFPITMVKARANTSGQVGALIQQKLLSSLILTIAGEVDVKAITTSGKVGLSLALGL</sequence>
<evidence type="ECO:0000256" key="1">
    <source>
        <dbReference type="ARBA" id="ARBA00009624"/>
    </source>
</evidence>
<proteinExistence type="inferred from homology"/>
<dbReference type="PANTHER" id="PTHR11743:SF78">
    <property type="entry name" value="MITOCHONDRIAL OUTER MEMBRANE PROTEIN PORIN OF 36 KDA-LIKE"/>
    <property type="match status" value="1"/>
</dbReference>
<dbReference type="PANTHER" id="PTHR11743">
    <property type="entry name" value="VOLTAGE-DEPENDENT ANION-SELECTIVE CHANNEL"/>
    <property type="match status" value="1"/>
</dbReference>
<dbReference type="EMBL" id="GHES01028312">
    <property type="protein sequence ID" value="MPA58871.1"/>
    <property type="molecule type" value="Transcribed_RNA"/>
</dbReference>
<dbReference type="GO" id="GO:0008308">
    <property type="term" value="F:voltage-gated monoatomic anion channel activity"/>
    <property type="evidence" value="ECO:0007669"/>
    <property type="project" value="InterPro"/>
</dbReference>
<protein>
    <recommendedName>
        <fullName evidence="3">Mitochondrial outer membrane protein porin of 36 kDa</fullName>
    </recommendedName>
</protein>
<name>A0A5B7ATX1_DAVIN</name>
<comment type="similarity">
    <text evidence="1">Belongs to the eukaryotic mitochondrial porin (TC 1.B.8.1) family.</text>
</comment>
<accession>A0A5B7ATX1</accession>
<dbReference type="CDD" id="cd07306">
    <property type="entry name" value="Porin3_VDAC"/>
    <property type="match status" value="1"/>
</dbReference>
<dbReference type="InterPro" id="IPR001925">
    <property type="entry name" value="Porin_Euk"/>
</dbReference>
<dbReference type="InterPro" id="IPR023614">
    <property type="entry name" value="Porin_dom_sf"/>
</dbReference>
<dbReference type="Gene3D" id="2.40.160.10">
    <property type="entry name" value="Porin"/>
    <property type="match status" value="1"/>
</dbReference>